<evidence type="ECO:0000259" key="9">
    <source>
        <dbReference type="Pfam" id="PF00793"/>
    </source>
</evidence>
<dbReference type="InterPro" id="IPR006218">
    <property type="entry name" value="DAHP1/KDSA"/>
</dbReference>
<keyword evidence="6" id="KW-0963">Cytoplasm</keyword>
<name>A0A840E3B1_9BACT</name>
<proteinExistence type="inferred from homology"/>
<dbReference type="GO" id="GO:0005737">
    <property type="term" value="C:cytoplasm"/>
    <property type="evidence" value="ECO:0007669"/>
    <property type="project" value="UniProtKB-SubCell"/>
</dbReference>
<sequence>MKGITDQANFFLVAGPCAIEGEDMAMRIAERVVAITAKLDIPYVFKGSYRKANRSRIDSFSGIGDEKALKILRKVGERFGVPTTTDIHADEEAAMAAEYADILQIPAFLCRQTSLLVAAAETGKVVNIKKGQFLSPSAMQHAQQKVIDSGNDQVWMTERGVTFGYTDLVVDFRGIHTMQSYGAPVVLDCTHSLQQPNQSSGVTGGRPAMIETIARAGVAVGVEGLFLETHFNPAEAKSDAANMLPLDQLEDLLTKLVRIRQAI</sequence>
<dbReference type="AlphaFoldDB" id="A0A840E3B1"/>
<comment type="catalytic activity">
    <reaction evidence="8">
        <text>D-arabinose 5-phosphate + phosphoenolpyruvate + H2O = 3-deoxy-alpha-D-manno-2-octulosonate-8-phosphate + phosphate</text>
        <dbReference type="Rhea" id="RHEA:14053"/>
        <dbReference type="ChEBI" id="CHEBI:15377"/>
        <dbReference type="ChEBI" id="CHEBI:43474"/>
        <dbReference type="ChEBI" id="CHEBI:57693"/>
        <dbReference type="ChEBI" id="CHEBI:58702"/>
        <dbReference type="ChEBI" id="CHEBI:85985"/>
        <dbReference type="EC" id="2.5.1.55"/>
    </reaction>
</comment>
<dbReference type="UniPathway" id="UPA00357">
    <property type="reaction ID" value="UER00474"/>
</dbReference>
<dbReference type="GO" id="GO:0009103">
    <property type="term" value="P:lipopolysaccharide biosynthetic process"/>
    <property type="evidence" value="ECO:0007669"/>
    <property type="project" value="UniProtKB-UniPathway"/>
</dbReference>
<gene>
    <name evidence="10" type="ORF">GGR28_000138</name>
</gene>
<dbReference type="InterPro" id="IPR013785">
    <property type="entry name" value="Aldolase_TIM"/>
</dbReference>
<dbReference type="PANTHER" id="PTHR21057">
    <property type="entry name" value="PHOSPHO-2-DEHYDRO-3-DEOXYHEPTONATE ALDOLASE"/>
    <property type="match status" value="1"/>
</dbReference>
<evidence type="ECO:0000256" key="4">
    <source>
        <dbReference type="ARBA" id="ARBA00010499"/>
    </source>
</evidence>
<dbReference type="Proteomes" id="UP000576209">
    <property type="component" value="Unassembled WGS sequence"/>
</dbReference>
<evidence type="ECO:0000256" key="7">
    <source>
        <dbReference type="ARBA" id="ARBA00022679"/>
    </source>
</evidence>
<comment type="caution">
    <text evidence="10">The sequence shown here is derived from an EMBL/GenBank/DDBJ whole genome shotgun (WGS) entry which is preliminary data.</text>
</comment>
<evidence type="ECO:0000313" key="10">
    <source>
        <dbReference type="EMBL" id="MBB4077537.1"/>
    </source>
</evidence>
<dbReference type="Pfam" id="PF00793">
    <property type="entry name" value="DAHP_synth_1"/>
    <property type="match status" value="1"/>
</dbReference>
<evidence type="ECO:0000256" key="2">
    <source>
        <dbReference type="ARBA" id="ARBA00004756"/>
    </source>
</evidence>
<evidence type="ECO:0000313" key="11">
    <source>
        <dbReference type="Proteomes" id="UP000576209"/>
    </source>
</evidence>
<keyword evidence="11" id="KW-1185">Reference proteome</keyword>
<dbReference type="EMBL" id="JACIFF010000001">
    <property type="protein sequence ID" value="MBB4077537.1"/>
    <property type="molecule type" value="Genomic_DNA"/>
</dbReference>
<feature type="domain" description="DAHP synthetase I/KDSA" evidence="9">
    <location>
        <begin position="7"/>
        <end position="258"/>
    </location>
</feature>
<evidence type="ECO:0000256" key="1">
    <source>
        <dbReference type="ARBA" id="ARBA00004496"/>
    </source>
</evidence>
<evidence type="ECO:0000256" key="6">
    <source>
        <dbReference type="ARBA" id="ARBA00022490"/>
    </source>
</evidence>
<dbReference type="UniPathway" id="UPA00030"/>
<dbReference type="EC" id="2.5.1.55" evidence="5"/>
<comment type="similarity">
    <text evidence="4">Belongs to the KdsA family.</text>
</comment>
<comment type="pathway">
    <text evidence="2">Bacterial outer membrane biogenesis; lipopolysaccharide biosynthesis.</text>
</comment>
<reference evidence="10 11" key="1">
    <citation type="submission" date="2020-08" db="EMBL/GenBank/DDBJ databases">
        <title>Genomic Encyclopedia of Type Strains, Phase IV (KMG-IV): sequencing the most valuable type-strain genomes for metagenomic binning, comparative biology and taxonomic classification.</title>
        <authorList>
            <person name="Goeker M."/>
        </authorList>
    </citation>
    <scope>NUCLEOTIDE SEQUENCE [LARGE SCALE GENOMIC DNA]</scope>
    <source>
        <strain evidence="10 11">DSM 105137</strain>
    </source>
</reference>
<dbReference type="NCBIfam" id="NF003543">
    <property type="entry name" value="PRK05198.1"/>
    <property type="match status" value="1"/>
</dbReference>
<dbReference type="NCBIfam" id="TIGR01362">
    <property type="entry name" value="KDO8P_synth"/>
    <property type="match status" value="1"/>
</dbReference>
<dbReference type="SUPFAM" id="SSF51569">
    <property type="entry name" value="Aldolase"/>
    <property type="match status" value="1"/>
</dbReference>
<dbReference type="RefSeq" id="WP_183493798.1">
    <property type="nucleotide sequence ID" value="NZ_JACIFF010000001.1"/>
</dbReference>
<evidence type="ECO:0000256" key="3">
    <source>
        <dbReference type="ARBA" id="ARBA00004845"/>
    </source>
</evidence>
<comment type="pathway">
    <text evidence="3">Carbohydrate biosynthesis; 3-deoxy-D-manno-octulosonate biosynthesis; 3-deoxy-D-manno-octulosonate from D-ribulose 5-phosphate: step 2/3.</text>
</comment>
<dbReference type="GO" id="GO:0008676">
    <property type="term" value="F:3-deoxy-8-phosphooctulonate synthase activity"/>
    <property type="evidence" value="ECO:0007669"/>
    <property type="project" value="UniProtKB-EC"/>
</dbReference>
<protein>
    <recommendedName>
        <fullName evidence="5">3-deoxy-8-phosphooctulonate synthase</fullName>
        <ecNumber evidence="5">2.5.1.55</ecNumber>
    </recommendedName>
</protein>
<keyword evidence="7 10" id="KW-0808">Transferase</keyword>
<comment type="subcellular location">
    <subcellularLocation>
        <location evidence="1">Cytoplasm</location>
    </subcellularLocation>
</comment>
<evidence type="ECO:0000256" key="8">
    <source>
        <dbReference type="ARBA" id="ARBA00049112"/>
    </source>
</evidence>
<dbReference type="Gene3D" id="3.20.20.70">
    <property type="entry name" value="Aldolase class I"/>
    <property type="match status" value="1"/>
</dbReference>
<organism evidence="10 11">
    <name type="scientific">Neolewinella aquimaris</name>
    <dbReference type="NCBI Taxonomy" id="1835722"/>
    <lineage>
        <taxon>Bacteria</taxon>
        <taxon>Pseudomonadati</taxon>
        <taxon>Bacteroidota</taxon>
        <taxon>Saprospiria</taxon>
        <taxon>Saprospirales</taxon>
        <taxon>Lewinellaceae</taxon>
        <taxon>Neolewinella</taxon>
    </lineage>
</organism>
<evidence type="ECO:0000256" key="5">
    <source>
        <dbReference type="ARBA" id="ARBA00012693"/>
    </source>
</evidence>
<accession>A0A840E3B1</accession>
<dbReference type="InterPro" id="IPR006269">
    <property type="entry name" value="KDO8P_synthase"/>
</dbReference>